<accession>A0A193C2M4</accession>
<keyword evidence="1" id="KW-0472">Membrane</keyword>
<keyword evidence="1" id="KW-0812">Transmembrane</keyword>
<dbReference type="Proteomes" id="UP000093695">
    <property type="component" value="Chromosome"/>
</dbReference>
<dbReference type="STRING" id="31958.SD37_25970"/>
<dbReference type="AlphaFoldDB" id="A0A193C2M4"/>
<feature type="signal peptide" evidence="2">
    <location>
        <begin position="1"/>
        <end position="28"/>
    </location>
</feature>
<feature type="chain" id="PRO_5008256362" evidence="2">
    <location>
        <begin position="29"/>
        <end position="257"/>
    </location>
</feature>
<name>A0A193C2M4_AMYOR</name>
<reference evidence="3 4" key="1">
    <citation type="journal article" date="2015" name="Genome Announc.">
        <title>Draft Genome Sequence of Norvancomycin-Producing Strain Amycolatopsis orientalis CPCC200066.</title>
        <authorList>
            <person name="Lei X."/>
            <person name="Yuan F."/>
            <person name="Shi Y."/>
            <person name="Li X."/>
            <person name="Wang L."/>
            <person name="Hong B."/>
        </authorList>
    </citation>
    <scope>NUCLEOTIDE SEQUENCE [LARGE SCALE GENOMIC DNA]</scope>
    <source>
        <strain evidence="3 4">B-37</strain>
    </source>
</reference>
<organism evidence="3 4">
    <name type="scientific">Amycolatopsis orientalis</name>
    <name type="common">Nocardia orientalis</name>
    <dbReference type="NCBI Taxonomy" id="31958"/>
    <lineage>
        <taxon>Bacteria</taxon>
        <taxon>Bacillati</taxon>
        <taxon>Actinomycetota</taxon>
        <taxon>Actinomycetes</taxon>
        <taxon>Pseudonocardiales</taxon>
        <taxon>Pseudonocardiaceae</taxon>
        <taxon>Amycolatopsis</taxon>
    </lineage>
</organism>
<dbReference type="RefSeq" id="WP_044851208.1">
    <property type="nucleotide sequence ID" value="NZ_CP016174.1"/>
</dbReference>
<sequence>MKQICRKFSRGLVVAVALLVPAAPPAAAGEGVVPPSADEVAAAVRVAGEPGAIGLTKSNFRQVDHIEPRRITVSGHGVPVYTLNPDFVRATAGAPAGVLKSITVTATADSGQKATLQVMPEGPGAWVAAGAFSGNDEETLNARLRPGSVLLNEPQINGWYDLGRDDVVLLQASLPQTPVGKSVPLSEYQKDVHGRYGDKLAGSEYQRNRGIGFAQAGAEPVESGLPAGVVAGLIAAGAAGLGAVLFVVRRKRRLTPR</sequence>
<evidence type="ECO:0000313" key="4">
    <source>
        <dbReference type="Proteomes" id="UP000093695"/>
    </source>
</evidence>
<dbReference type="KEGG" id="aori:SD37_25970"/>
<evidence type="ECO:0000256" key="1">
    <source>
        <dbReference type="SAM" id="Phobius"/>
    </source>
</evidence>
<protein>
    <submittedName>
        <fullName evidence="3">Uncharacterized protein</fullName>
    </submittedName>
</protein>
<evidence type="ECO:0000313" key="3">
    <source>
        <dbReference type="EMBL" id="ANN18732.1"/>
    </source>
</evidence>
<keyword evidence="2" id="KW-0732">Signal</keyword>
<evidence type="ECO:0000256" key="2">
    <source>
        <dbReference type="SAM" id="SignalP"/>
    </source>
</evidence>
<dbReference type="EMBL" id="CP016174">
    <property type="protein sequence ID" value="ANN18732.1"/>
    <property type="molecule type" value="Genomic_DNA"/>
</dbReference>
<gene>
    <name evidence="3" type="ORF">SD37_25970</name>
</gene>
<proteinExistence type="predicted"/>
<keyword evidence="1" id="KW-1133">Transmembrane helix</keyword>
<feature type="transmembrane region" description="Helical" evidence="1">
    <location>
        <begin position="225"/>
        <end position="248"/>
    </location>
</feature>
<keyword evidence="4" id="KW-1185">Reference proteome</keyword>